<protein>
    <submittedName>
        <fullName evidence="1">Uncharacterized protein</fullName>
    </submittedName>
</protein>
<dbReference type="EMBL" id="JANRMS010000955">
    <property type="protein sequence ID" value="KAJ3532487.1"/>
    <property type="molecule type" value="Genomic_DNA"/>
</dbReference>
<evidence type="ECO:0000313" key="2">
    <source>
        <dbReference type="Proteomes" id="UP001148629"/>
    </source>
</evidence>
<sequence length="395" mass="42900">MGLRTFDQLGLRSSLDQVSSSLGHIYRQDHLGQDIGEALWFQLIKQSFGSAPAVLSRHDLTKVLYDTLPETSQSNIIPNSKVSNITADENGVEVTCADGSSYQGSIVIGADGAHSIVRQQMRNLALNDNSEQVNDEKPYLTTFQALWLRMPTSVTGLEVGVTSETHGPNAATQLFSAEDTTVLGLYEKLDKPTRERVRFTKDDEAALVERWGHLPLVPGGKLSLKEAFAARTESGLVSLEEGVVDHWSYDGRIVLTGDAAHKFTPSTGSGCNNGIVDVVALTNELHTAVQKANGATPSKAQLTEAFESYQASRKTPVIDACQRSGQATATATWQTGLHKFMDKYVLASQYVQKFISSRGGSKGAETKMGFLESGESLSEKMPCEKPEQTMPTRVI</sequence>
<organism evidence="1 2">
    <name type="scientific">Fusarium decemcellulare</name>
    <dbReference type="NCBI Taxonomy" id="57161"/>
    <lineage>
        <taxon>Eukaryota</taxon>
        <taxon>Fungi</taxon>
        <taxon>Dikarya</taxon>
        <taxon>Ascomycota</taxon>
        <taxon>Pezizomycotina</taxon>
        <taxon>Sordariomycetes</taxon>
        <taxon>Hypocreomycetidae</taxon>
        <taxon>Hypocreales</taxon>
        <taxon>Nectriaceae</taxon>
        <taxon>Fusarium</taxon>
        <taxon>Fusarium decemcellulare species complex</taxon>
    </lineage>
</organism>
<evidence type="ECO:0000313" key="1">
    <source>
        <dbReference type="EMBL" id="KAJ3532487.1"/>
    </source>
</evidence>
<proteinExistence type="predicted"/>
<keyword evidence="2" id="KW-1185">Reference proteome</keyword>
<reference evidence="1" key="1">
    <citation type="submission" date="2022-08" db="EMBL/GenBank/DDBJ databases">
        <title>Genome Sequence of Fusarium decemcellulare.</title>
        <authorList>
            <person name="Buettner E."/>
        </authorList>
    </citation>
    <scope>NUCLEOTIDE SEQUENCE</scope>
    <source>
        <strain evidence="1">Babe19</strain>
    </source>
</reference>
<name>A0ACC1S5Z7_9HYPO</name>
<comment type="caution">
    <text evidence="1">The sequence shown here is derived from an EMBL/GenBank/DDBJ whole genome shotgun (WGS) entry which is preliminary data.</text>
</comment>
<gene>
    <name evidence="1" type="ORF">NM208_g8414</name>
</gene>
<accession>A0ACC1S5Z7</accession>
<dbReference type="Proteomes" id="UP001148629">
    <property type="component" value="Unassembled WGS sequence"/>
</dbReference>